<feature type="non-terminal residue" evidence="2">
    <location>
        <position position="1"/>
    </location>
</feature>
<sequence>GVVDFKEGPFTYITCRPDWNNSGVGQLYNGTGVKIIGESGNWYQIVYGNRTAWICKDRVKIS</sequence>
<reference evidence="2 3" key="1">
    <citation type="submission" date="2013-01" db="EMBL/GenBank/DDBJ databases">
        <title>The Genome Sequence of Clostridium colicanis 209318.</title>
        <authorList>
            <consortium name="The Broad Institute Genome Sequencing Platform"/>
            <person name="Earl A."/>
            <person name="Ward D."/>
            <person name="Feldgarden M."/>
            <person name="Gevers D."/>
            <person name="Courvalin P."/>
            <person name="Lambert T."/>
            <person name="Walker B."/>
            <person name="Young S.K."/>
            <person name="Zeng Q."/>
            <person name="Gargeya S."/>
            <person name="Fitzgerald M."/>
            <person name="Haas B."/>
            <person name="Abouelleil A."/>
            <person name="Alvarado L."/>
            <person name="Arachchi H.M."/>
            <person name="Berlin A.M."/>
            <person name="Chapman S.B."/>
            <person name="Dewar J."/>
            <person name="Goldberg J."/>
            <person name="Griggs A."/>
            <person name="Gujja S."/>
            <person name="Hansen M."/>
            <person name="Howarth C."/>
            <person name="Imamovic A."/>
            <person name="Larimer J."/>
            <person name="McCowan C."/>
            <person name="Murphy C."/>
            <person name="Neiman D."/>
            <person name="Pearson M."/>
            <person name="Priest M."/>
            <person name="Roberts A."/>
            <person name="Saif S."/>
            <person name="Shea T."/>
            <person name="Sisk P."/>
            <person name="Sykes S."/>
            <person name="Wortman J."/>
            <person name="Nusbaum C."/>
            <person name="Birren B."/>
        </authorList>
    </citation>
    <scope>NUCLEOTIDE SEQUENCE [LARGE SCALE GENOMIC DNA]</scope>
    <source>
        <strain evidence="2 3">209318</strain>
    </source>
</reference>
<proteinExistence type="predicted"/>
<keyword evidence="3" id="KW-1185">Reference proteome</keyword>
<comment type="caution">
    <text evidence="2">The sequence shown here is derived from an EMBL/GenBank/DDBJ whole genome shotgun (WGS) entry which is preliminary data.</text>
</comment>
<dbReference type="HOGENOM" id="CLU_2890915_0_0_9"/>
<feature type="domain" description="SH3b" evidence="1">
    <location>
        <begin position="24"/>
        <end position="54"/>
    </location>
</feature>
<organism evidence="2 3">
    <name type="scientific">Clostridium thermobutyricum</name>
    <dbReference type="NCBI Taxonomy" id="29372"/>
    <lineage>
        <taxon>Bacteria</taxon>
        <taxon>Bacillati</taxon>
        <taxon>Bacillota</taxon>
        <taxon>Clostridia</taxon>
        <taxon>Eubacteriales</taxon>
        <taxon>Clostridiaceae</taxon>
        <taxon>Clostridium</taxon>
    </lineage>
</organism>
<evidence type="ECO:0000259" key="1">
    <source>
        <dbReference type="Pfam" id="PF08239"/>
    </source>
</evidence>
<name>N9XPB3_9CLOT</name>
<evidence type="ECO:0000313" key="3">
    <source>
        <dbReference type="Proteomes" id="UP000013097"/>
    </source>
</evidence>
<accession>N9XPB3</accession>
<dbReference type="EMBL" id="AGYT01000008">
    <property type="protein sequence ID" value="ENZ01558.1"/>
    <property type="molecule type" value="Genomic_DNA"/>
</dbReference>
<dbReference type="InterPro" id="IPR003646">
    <property type="entry name" value="SH3-like_bac-type"/>
</dbReference>
<dbReference type="Gene3D" id="2.30.30.40">
    <property type="entry name" value="SH3 Domains"/>
    <property type="match status" value="1"/>
</dbReference>
<dbReference type="AlphaFoldDB" id="N9XPB3"/>
<dbReference type="Pfam" id="PF08239">
    <property type="entry name" value="SH3_3"/>
    <property type="match status" value="1"/>
</dbReference>
<dbReference type="Proteomes" id="UP000013097">
    <property type="component" value="Unassembled WGS sequence"/>
</dbReference>
<dbReference type="RefSeq" id="WP_002597294.1">
    <property type="nucleotide sequence ID" value="NZ_KB850956.1"/>
</dbReference>
<protein>
    <recommendedName>
        <fullName evidence="1">SH3b domain-containing protein</fullName>
    </recommendedName>
</protein>
<gene>
    <name evidence="2" type="ORF">HMPREF1092_00792</name>
</gene>
<evidence type="ECO:0000313" key="2">
    <source>
        <dbReference type="EMBL" id="ENZ01558.1"/>
    </source>
</evidence>